<protein>
    <recommendedName>
        <fullName evidence="4">Helitron helicase-like domain-containing protein</fullName>
    </recommendedName>
</protein>
<dbReference type="EMBL" id="DF842035">
    <property type="protein sequence ID" value="GAT46001.1"/>
    <property type="molecule type" value="Genomic_DNA"/>
</dbReference>
<dbReference type="Proteomes" id="UP000815677">
    <property type="component" value="Unassembled WGS sequence"/>
</dbReference>
<gene>
    <name evidence="2" type="ORF">MCHLO_03548</name>
</gene>
<feature type="region of interest" description="Disordered" evidence="1">
    <location>
        <begin position="30"/>
        <end position="61"/>
    </location>
</feature>
<organism evidence="2 3">
    <name type="scientific">Mycena chlorophos</name>
    <name type="common">Agaric fungus</name>
    <name type="synonym">Agaricus chlorophos</name>
    <dbReference type="NCBI Taxonomy" id="658473"/>
    <lineage>
        <taxon>Eukaryota</taxon>
        <taxon>Fungi</taxon>
        <taxon>Dikarya</taxon>
        <taxon>Basidiomycota</taxon>
        <taxon>Agaricomycotina</taxon>
        <taxon>Agaricomycetes</taxon>
        <taxon>Agaricomycetidae</taxon>
        <taxon>Agaricales</taxon>
        <taxon>Marasmiineae</taxon>
        <taxon>Mycenaceae</taxon>
        <taxon>Mycena</taxon>
    </lineage>
</organism>
<evidence type="ECO:0008006" key="4">
    <source>
        <dbReference type="Google" id="ProtNLM"/>
    </source>
</evidence>
<reference evidence="2" key="1">
    <citation type="submission" date="2014-09" db="EMBL/GenBank/DDBJ databases">
        <title>Genome sequence of the luminous mushroom Mycena chlorophos for searching fungal bioluminescence genes.</title>
        <authorList>
            <person name="Tanaka Y."/>
            <person name="Kasuga D."/>
            <person name="Oba Y."/>
            <person name="Hase S."/>
            <person name="Sato K."/>
            <person name="Oba Y."/>
            <person name="Sakakibara Y."/>
        </authorList>
    </citation>
    <scope>NUCLEOTIDE SEQUENCE</scope>
</reference>
<feature type="compositionally biased region" description="Low complexity" evidence="1">
    <location>
        <begin position="44"/>
        <end position="60"/>
    </location>
</feature>
<sequence length="253" mass="27674">MINPKEMTPVGQLGEAAEIAAARVLNPAEPAQSNSAIQPAPAEAMSTPSAQPAAPSHAPVVPMPPPFLPPAVQPTIASLSLRAAAAPVRGKSDFPCQASQCNRGQIFEAGPAILSAACYLEKPPLRQEMEQIHVHQQARLNFKYSPEWSRARAVQELQQAHPGVYFGSIILIDPHWNPHLTFPSTFLMPALEAREQLLCRPTAEHSAMRTAEACHATFLQRLLLLIQYKCPTQLAAMQAYVKQFFLKNLHNVK</sequence>
<accession>A0ABQ0L834</accession>
<evidence type="ECO:0000256" key="1">
    <source>
        <dbReference type="SAM" id="MobiDB-lite"/>
    </source>
</evidence>
<proteinExistence type="predicted"/>
<evidence type="ECO:0000313" key="2">
    <source>
        <dbReference type="EMBL" id="GAT46001.1"/>
    </source>
</evidence>
<evidence type="ECO:0000313" key="3">
    <source>
        <dbReference type="Proteomes" id="UP000815677"/>
    </source>
</evidence>
<name>A0ABQ0L834_MYCCL</name>
<keyword evidence="3" id="KW-1185">Reference proteome</keyword>